<name>A0AAE6M8U5_TREPH</name>
<organism evidence="1 2">
    <name type="scientific">Treponema phagedenis</name>
    <dbReference type="NCBI Taxonomy" id="162"/>
    <lineage>
        <taxon>Bacteria</taxon>
        <taxon>Pseudomonadati</taxon>
        <taxon>Spirochaetota</taxon>
        <taxon>Spirochaetia</taxon>
        <taxon>Spirochaetales</taxon>
        <taxon>Treponemataceae</taxon>
        <taxon>Treponema</taxon>
    </lineage>
</organism>
<proteinExistence type="predicted"/>
<protein>
    <submittedName>
        <fullName evidence="1">Uncharacterized protein</fullName>
    </submittedName>
</protein>
<sequence>MSEIDDLISKTITPIGIQKKNRRSIFKTIGEVGEKIKEDALKAFNAHFPYLADEKKLEEHGTALLIPHLLQDGKEEFRNRVTTASFFLSKAGERGYILSQLEAHFQGRYILSEEFLKVYIKILDLSDADRQWVQQFLDELLNPVITLTVAEWFKYIETITVTETEKTVVKKNGVDFFPFDCLRYDGRFLCDQGEEILCDGKRKCTGAVPCERFIYKRGTVFDDFKRSIFADGFFRCTGEWDCSGYETLPADSALKEPIQPRGKFEELAVSLNMTVFSETIAVKEADITLKIKQPLMCDGSHSPYCLLADGSWDCSGIYHEFNGRYYREEIIEEVV</sequence>
<reference evidence="1 2" key="1">
    <citation type="submission" date="2019-08" db="EMBL/GenBank/DDBJ databases">
        <authorList>
            <person name="Kuhnert P."/>
        </authorList>
    </citation>
    <scope>NUCLEOTIDE SEQUENCE [LARGE SCALE GENOMIC DNA]</scope>
    <source>
        <strain evidence="1 2">B36.5</strain>
    </source>
</reference>
<evidence type="ECO:0000313" key="2">
    <source>
        <dbReference type="Proteomes" id="UP000323594"/>
    </source>
</evidence>
<gene>
    <name evidence="1" type="ORF">FUT82_16605</name>
</gene>
<dbReference type="RefSeq" id="WP_148879342.1">
    <property type="nucleotide sequence ID" value="NZ_CP042813.1"/>
</dbReference>
<dbReference type="Proteomes" id="UP000323594">
    <property type="component" value="Chromosome"/>
</dbReference>
<accession>A0AAE6M8U5</accession>
<dbReference type="AlphaFoldDB" id="A0AAE6M8U5"/>
<dbReference type="EMBL" id="CP042817">
    <property type="protein sequence ID" value="QEJ99450.1"/>
    <property type="molecule type" value="Genomic_DNA"/>
</dbReference>
<evidence type="ECO:0000313" key="1">
    <source>
        <dbReference type="EMBL" id="QEJ99450.1"/>
    </source>
</evidence>